<dbReference type="AlphaFoldDB" id="A0A8R2A8Y7"/>
<organism evidence="1 2">
    <name type="scientific">Acyrthosiphon pisum</name>
    <name type="common">Pea aphid</name>
    <dbReference type="NCBI Taxonomy" id="7029"/>
    <lineage>
        <taxon>Eukaryota</taxon>
        <taxon>Metazoa</taxon>
        <taxon>Ecdysozoa</taxon>
        <taxon>Arthropoda</taxon>
        <taxon>Hexapoda</taxon>
        <taxon>Insecta</taxon>
        <taxon>Pterygota</taxon>
        <taxon>Neoptera</taxon>
        <taxon>Paraneoptera</taxon>
        <taxon>Hemiptera</taxon>
        <taxon>Sternorrhyncha</taxon>
        <taxon>Aphidomorpha</taxon>
        <taxon>Aphidoidea</taxon>
        <taxon>Aphididae</taxon>
        <taxon>Macrosiphini</taxon>
        <taxon>Acyrthosiphon</taxon>
    </lineage>
</organism>
<dbReference type="OrthoDB" id="6592213at2759"/>
<dbReference type="GeneID" id="100159804"/>
<keyword evidence="2" id="KW-1185">Reference proteome</keyword>
<reference evidence="2" key="1">
    <citation type="submission" date="2010-06" db="EMBL/GenBank/DDBJ databases">
        <authorList>
            <person name="Jiang H."/>
            <person name="Abraham K."/>
            <person name="Ali S."/>
            <person name="Alsbrooks S.L."/>
            <person name="Anim B.N."/>
            <person name="Anosike U.S."/>
            <person name="Attaway T."/>
            <person name="Bandaranaike D.P."/>
            <person name="Battles P.K."/>
            <person name="Bell S.N."/>
            <person name="Bell A.V."/>
            <person name="Beltran B."/>
            <person name="Bickham C."/>
            <person name="Bustamante Y."/>
            <person name="Caleb T."/>
            <person name="Canada A."/>
            <person name="Cardenas V."/>
            <person name="Carter K."/>
            <person name="Chacko J."/>
            <person name="Chandrabose M.N."/>
            <person name="Chavez D."/>
            <person name="Chavez A."/>
            <person name="Chen L."/>
            <person name="Chu H.-S."/>
            <person name="Claassen K.J."/>
            <person name="Cockrell R."/>
            <person name="Collins M."/>
            <person name="Cooper J.A."/>
            <person name="Cree A."/>
            <person name="Curry S.M."/>
            <person name="Da Y."/>
            <person name="Dao M.D."/>
            <person name="Das B."/>
            <person name="Davila M.-L."/>
            <person name="Davy-Carroll L."/>
            <person name="Denson S."/>
            <person name="Dinh H."/>
            <person name="Ebong V.E."/>
            <person name="Edwards J.R."/>
            <person name="Egan A."/>
            <person name="El-Daye J."/>
            <person name="Escobedo L."/>
            <person name="Fernandez S."/>
            <person name="Fernando P.R."/>
            <person name="Flagg N."/>
            <person name="Forbes L.D."/>
            <person name="Fowler R.G."/>
            <person name="Fu Q."/>
            <person name="Gabisi R.A."/>
            <person name="Ganer J."/>
            <person name="Garbino Pronczuk A."/>
            <person name="Garcia R.M."/>
            <person name="Garner T."/>
            <person name="Garrett T.E."/>
            <person name="Gonzalez D.A."/>
            <person name="Hamid H."/>
            <person name="Hawkins E.S."/>
            <person name="Hirani K."/>
            <person name="Hogues M.E."/>
            <person name="Hollins B."/>
            <person name="Hsiao C.-H."/>
            <person name="Jabil R."/>
            <person name="James M.L."/>
            <person name="Jhangiani S.N."/>
            <person name="Johnson B."/>
            <person name="Johnson Q."/>
            <person name="Joshi V."/>
            <person name="Kalu J.B."/>
            <person name="Kam C."/>
            <person name="Kashfia A."/>
            <person name="Keebler J."/>
            <person name="Kisamo H."/>
            <person name="Kovar C.L."/>
            <person name="Lago L.A."/>
            <person name="Lai C.-Y."/>
            <person name="Laidlaw J."/>
            <person name="Lara F."/>
            <person name="Le T.-K."/>
            <person name="Lee S.L."/>
            <person name="Legall F.H."/>
            <person name="Lemon S.J."/>
            <person name="Lewis L.R."/>
            <person name="Li B."/>
            <person name="Liu Y."/>
            <person name="Liu Y.-S."/>
            <person name="Lopez J."/>
            <person name="Lozado R.J."/>
            <person name="Lu J."/>
            <person name="Madu R.C."/>
            <person name="Maheshwari M."/>
            <person name="Maheshwari R."/>
            <person name="Malloy K."/>
            <person name="Martinez E."/>
            <person name="Mathew T."/>
            <person name="Mercado I.C."/>
            <person name="Mercado C."/>
            <person name="Meyer B."/>
            <person name="Montgomery K."/>
            <person name="Morgan M.B."/>
            <person name="Munidasa M."/>
            <person name="Nazareth L.V."/>
            <person name="Nelson J."/>
            <person name="Ng B.M."/>
            <person name="Nguyen N.B."/>
            <person name="Nguyen P.Q."/>
            <person name="Nguyen T."/>
            <person name="Obregon M."/>
            <person name="Okwuonu G.O."/>
            <person name="Onwere C.G."/>
            <person name="Orozco G."/>
            <person name="Parra A."/>
            <person name="Patel S."/>
            <person name="Patil S."/>
            <person name="Perez A."/>
            <person name="Perez Y."/>
            <person name="Pham C."/>
            <person name="Primus E.L."/>
            <person name="Pu L.-L."/>
            <person name="Puazo M."/>
            <person name="Qin X."/>
            <person name="Quiroz J.B."/>
            <person name="Reese J."/>
            <person name="Richards S."/>
            <person name="Rives C.M."/>
            <person name="Robberts R."/>
            <person name="Ruiz S.J."/>
            <person name="Ruiz M.J."/>
            <person name="Santibanez J."/>
            <person name="Schneider B.W."/>
            <person name="Sisson I."/>
            <person name="Smith M."/>
            <person name="Sodergren E."/>
            <person name="Song X.-Z."/>
            <person name="Song B.B."/>
            <person name="Summersgill H."/>
            <person name="Thelus R."/>
            <person name="Thornton R.D."/>
            <person name="Trejos Z.Y."/>
            <person name="Usmani K."/>
            <person name="Vattathil S."/>
            <person name="Villasana D."/>
            <person name="Walker D.L."/>
            <person name="Wang S."/>
            <person name="Wang K."/>
            <person name="White C.S."/>
            <person name="Williams A.C."/>
            <person name="Williamson J."/>
            <person name="Wilson K."/>
            <person name="Woghiren I.O."/>
            <person name="Woodworth J.R."/>
            <person name="Worley K.C."/>
            <person name="Wright R.A."/>
            <person name="Wu W."/>
            <person name="Young L."/>
            <person name="Zhang L."/>
            <person name="Zhang J."/>
            <person name="Zhu Y."/>
            <person name="Muzny D.M."/>
            <person name="Weinstock G."/>
            <person name="Gibbs R.A."/>
        </authorList>
    </citation>
    <scope>NUCLEOTIDE SEQUENCE [LARGE SCALE GENOMIC DNA]</scope>
    <source>
        <strain evidence="2">LSR1</strain>
    </source>
</reference>
<evidence type="ECO:0000313" key="2">
    <source>
        <dbReference type="Proteomes" id="UP000007819"/>
    </source>
</evidence>
<accession>A0A8R2A8Y7</accession>
<dbReference type="EnsemblMetazoa" id="XM_001950469.5">
    <property type="protein sequence ID" value="XP_001950504.1"/>
    <property type="gene ID" value="LOC100159804"/>
</dbReference>
<dbReference type="RefSeq" id="XP_001950504.1">
    <property type="nucleotide sequence ID" value="XM_001950469.4"/>
</dbReference>
<proteinExistence type="predicted"/>
<protein>
    <submittedName>
        <fullName evidence="1">Uncharacterized protein</fullName>
    </submittedName>
</protein>
<dbReference type="KEGG" id="api:100159804"/>
<name>A0A8R2A8Y7_ACYPI</name>
<evidence type="ECO:0000313" key="1">
    <source>
        <dbReference type="EnsemblMetazoa" id="XP_001950504.1"/>
    </source>
</evidence>
<dbReference type="Proteomes" id="UP000007819">
    <property type="component" value="Chromosome A2"/>
</dbReference>
<reference evidence="1" key="2">
    <citation type="submission" date="2022-06" db="UniProtKB">
        <authorList>
            <consortium name="EnsemblMetazoa"/>
        </authorList>
    </citation>
    <scope>IDENTIFICATION</scope>
</reference>
<sequence>MSSELEKVTEDIDIAVDLLNLLKSRYFFLRAKYDIDINSQTAYASKDIQSEYQYASNDLQSFIMLELHLLEYACTYGIYSMNMYATRLKTNLNYSDKDHYFLKLLKDHLRTLIETNKEIKNLSVNPYDSFTSYINSFKVYANVLNSVDVSNITLLNETDTNKRKNKLMKKISKINLMANIITLFVSDNFTDYKTEDGRAALNICLKYRTTRNIEYYTKKCNSD</sequence>